<evidence type="ECO:0000256" key="5">
    <source>
        <dbReference type="HAMAP-Rule" id="MF_00658"/>
    </source>
</evidence>
<comment type="similarity">
    <text evidence="4 5">Belongs to the RNA methyltransferase RlmH family.</text>
</comment>
<keyword evidence="5" id="KW-0963">Cytoplasm</keyword>
<feature type="binding site" evidence="5">
    <location>
        <position position="63"/>
    </location>
    <ligand>
        <name>S-adenosyl-L-methionine</name>
        <dbReference type="ChEBI" id="CHEBI:59789"/>
    </ligand>
</feature>
<dbReference type="InterPro" id="IPR029028">
    <property type="entry name" value="Alpha/beta_knot_MTases"/>
</dbReference>
<dbReference type="CDD" id="cd18081">
    <property type="entry name" value="RlmH-like"/>
    <property type="match status" value="1"/>
</dbReference>
<dbReference type="InterPro" id="IPR029026">
    <property type="entry name" value="tRNA_m1G_MTases_N"/>
</dbReference>
<dbReference type="InterPro" id="IPR003742">
    <property type="entry name" value="RlmH-like"/>
</dbReference>
<feature type="binding site" evidence="5">
    <location>
        <position position="92"/>
    </location>
    <ligand>
        <name>S-adenosyl-L-methionine</name>
        <dbReference type="ChEBI" id="CHEBI:59789"/>
    </ligand>
</feature>
<dbReference type="SUPFAM" id="SSF75217">
    <property type="entry name" value="alpha/beta knot"/>
    <property type="match status" value="1"/>
</dbReference>
<keyword evidence="3 5" id="KW-0949">S-adenosyl-L-methionine</keyword>
<dbReference type="OrthoDB" id="9806643at2"/>
<evidence type="ECO:0000256" key="4">
    <source>
        <dbReference type="ARBA" id="ARBA00038303"/>
    </source>
</evidence>
<dbReference type="PIRSF" id="PIRSF004505">
    <property type="entry name" value="MT_bac"/>
    <property type="match status" value="1"/>
</dbReference>
<dbReference type="GO" id="GO:0070038">
    <property type="term" value="F:rRNA (pseudouridine-N3-)-methyltransferase activity"/>
    <property type="evidence" value="ECO:0007669"/>
    <property type="project" value="UniProtKB-UniRule"/>
</dbReference>
<dbReference type="Gene3D" id="3.40.1280.10">
    <property type="match status" value="1"/>
</dbReference>
<dbReference type="Pfam" id="PF02590">
    <property type="entry name" value="SPOUT_MTase"/>
    <property type="match status" value="1"/>
</dbReference>
<reference evidence="6 7" key="1">
    <citation type="journal article" date="2018" name="Environ. Microbiol.">
        <title>Ecological and genomic features of two widespread freshwater picocyanobacteria.</title>
        <authorList>
            <person name="Cabello-Yeves P.J."/>
            <person name="Picazo A."/>
            <person name="Camacho A."/>
            <person name="Callieri C."/>
            <person name="Rosselli R."/>
            <person name="Roda-Garcia J.J."/>
            <person name="Coutinho F.H."/>
            <person name="Rodriguez-Valera F."/>
        </authorList>
    </citation>
    <scope>NUCLEOTIDE SEQUENCE [LARGE SCALE GENOMIC DNA]</scope>
    <source>
        <strain evidence="6 7">Tous</strain>
    </source>
</reference>
<evidence type="ECO:0000256" key="3">
    <source>
        <dbReference type="ARBA" id="ARBA00022691"/>
    </source>
</evidence>
<dbReference type="EMBL" id="PXXO01000004">
    <property type="protein sequence ID" value="PSJ06364.1"/>
    <property type="molecule type" value="Genomic_DNA"/>
</dbReference>
<feature type="binding site" evidence="5">
    <location>
        <begin position="111"/>
        <end position="116"/>
    </location>
    <ligand>
        <name>S-adenosyl-L-methionine</name>
        <dbReference type="ChEBI" id="CHEBI:59789"/>
    </ligand>
</feature>
<proteinExistence type="inferred from homology"/>
<dbReference type="RefSeq" id="WP_106502397.1">
    <property type="nucleotide sequence ID" value="NZ_PXXO01000004.1"/>
</dbReference>
<keyword evidence="1 5" id="KW-0489">Methyltransferase</keyword>
<comment type="function">
    <text evidence="5">Specifically methylates the pseudouridine at position 1915 (m3Psi1915) in 23S rRNA.</text>
</comment>
<evidence type="ECO:0000313" key="7">
    <source>
        <dbReference type="Proteomes" id="UP000243002"/>
    </source>
</evidence>
<dbReference type="PANTHER" id="PTHR33603:SF1">
    <property type="entry name" value="RIBOSOMAL RNA LARGE SUBUNIT METHYLTRANSFERASE H"/>
    <property type="match status" value="1"/>
</dbReference>
<accession>A0A2P7MYT4</accession>
<dbReference type="AlphaFoldDB" id="A0A2P7MYT4"/>
<keyword evidence="7" id="KW-1185">Reference proteome</keyword>
<keyword evidence="5" id="KW-0698">rRNA processing</keyword>
<comment type="caution">
    <text evidence="6">The sequence shown here is derived from an EMBL/GenBank/DDBJ whole genome shotgun (WGS) entry which is preliminary data.</text>
</comment>
<dbReference type="HAMAP" id="MF_00658">
    <property type="entry name" value="23SrRNA_methyltr_H"/>
    <property type="match status" value="1"/>
</dbReference>
<comment type="subcellular location">
    <subcellularLocation>
        <location evidence="5">Cytoplasm</location>
    </subcellularLocation>
</comment>
<gene>
    <name evidence="5" type="primary">rlmH</name>
    <name evidence="6" type="ORF">C7K55_05175</name>
</gene>
<dbReference type="PANTHER" id="PTHR33603">
    <property type="entry name" value="METHYLTRANSFERASE"/>
    <property type="match status" value="1"/>
</dbReference>
<keyword evidence="2 5" id="KW-0808">Transferase</keyword>
<comment type="subunit">
    <text evidence="5">Homodimer.</text>
</comment>
<protein>
    <recommendedName>
        <fullName evidence="5">Ribosomal RNA large subunit methyltransferase H</fullName>
        <ecNumber evidence="5">2.1.1.177</ecNumber>
    </recommendedName>
    <alternativeName>
        <fullName evidence="5">23S rRNA (pseudouridine1915-N3)-methyltransferase</fullName>
    </alternativeName>
    <alternativeName>
        <fullName evidence="5">23S rRNA m3Psi1915 methyltransferase</fullName>
    </alternativeName>
    <alternativeName>
        <fullName evidence="5">rRNA (pseudouridine-N3-)-methyltransferase RlmH</fullName>
    </alternativeName>
</protein>
<evidence type="ECO:0000256" key="2">
    <source>
        <dbReference type="ARBA" id="ARBA00022679"/>
    </source>
</evidence>
<dbReference type="EC" id="2.1.1.177" evidence="5"/>
<organism evidence="6 7">
    <name type="scientific">Cyanobium usitatum str. Tous</name>
    <dbReference type="NCBI Taxonomy" id="2116684"/>
    <lineage>
        <taxon>Bacteria</taxon>
        <taxon>Bacillati</taxon>
        <taxon>Cyanobacteriota</taxon>
        <taxon>Cyanophyceae</taxon>
        <taxon>Synechococcales</taxon>
        <taxon>Prochlorococcaceae</taxon>
        <taxon>Cyanobium</taxon>
    </lineage>
</organism>
<evidence type="ECO:0000256" key="1">
    <source>
        <dbReference type="ARBA" id="ARBA00022603"/>
    </source>
</evidence>
<name>A0A2P7MYT4_9CYAN</name>
<dbReference type="GO" id="GO:0005737">
    <property type="term" value="C:cytoplasm"/>
    <property type="evidence" value="ECO:0007669"/>
    <property type="project" value="UniProtKB-SubCell"/>
</dbReference>
<dbReference type="Proteomes" id="UP000243002">
    <property type="component" value="Unassembled WGS sequence"/>
</dbReference>
<sequence length="146" mass="15811">MNPARIRIIAVGKVRKGWVGEGVETYRKRLPGLEIVELRDGGMAREAEAISAELRGGEQLVALCEEGQSYDSLAFAKALEGSGSERLAFVIGGADGLDPALKGRAHWRLSLSPMTFPHELARLLLLEQLYRASSIQQGGPYHRAGA</sequence>
<evidence type="ECO:0000313" key="6">
    <source>
        <dbReference type="EMBL" id="PSJ06364.1"/>
    </source>
</evidence>
<comment type="catalytic activity">
    <reaction evidence="5">
        <text>pseudouridine(1915) in 23S rRNA + S-adenosyl-L-methionine = N(3)-methylpseudouridine(1915) in 23S rRNA + S-adenosyl-L-homocysteine + H(+)</text>
        <dbReference type="Rhea" id="RHEA:42752"/>
        <dbReference type="Rhea" id="RHEA-COMP:10221"/>
        <dbReference type="Rhea" id="RHEA-COMP:10222"/>
        <dbReference type="ChEBI" id="CHEBI:15378"/>
        <dbReference type="ChEBI" id="CHEBI:57856"/>
        <dbReference type="ChEBI" id="CHEBI:59789"/>
        <dbReference type="ChEBI" id="CHEBI:65314"/>
        <dbReference type="ChEBI" id="CHEBI:74486"/>
        <dbReference type="EC" id="2.1.1.177"/>
    </reaction>
</comment>